<name>A0AAU9CXH5_9BACT</name>
<keyword evidence="1" id="KW-0732">Signal</keyword>
<keyword evidence="4" id="KW-1185">Reference proteome</keyword>
<dbReference type="CDD" id="cd08547">
    <property type="entry name" value="Type_II_cohesin"/>
    <property type="match status" value="1"/>
</dbReference>
<dbReference type="EMBL" id="AP025315">
    <property type="protein sequence ID" value="BDD11732.1"/>
    <property type="molecule type" value="Genomic_DNA"/>
</dbReference>
<protein>
    <recommendedName>
        <fullName evidence="2">Secretion system C-terminal sorting domain-containing protein</fullName>
    </recommendedName>
</protein>
<dbReference type="GO" id="GO:0030246">
    <property type="term" value="F:carbohydrate binding"/>
    <property type="evidence" value="ECO:0007669"/>
    <property type="project" value="InterPro"/>
</dbReference>
<dbReference type="NCBIfam" id="TIGR04183">
    <property type="entry name" value="Por_Secre_tail"/>
    <property type="match status" value="1"/>
</dbReference>
<feature type="chain" id="PRO_5043347496" description="Secretion system C-terminal sorting domain-containing protein" evidence="1">
    <location>
        <begin position="25"/>
        <end position="1363"/>
    </location>
</feature>
<dbReference type="PROSITE" id="PS00018">
    <property type="entry name" value="EF_HAND_1"/>
    <property type="match status" value="1"/>
</dbReference>
<evidence type="ECO:0000313" key="4">
    <source>
        <dbReference type="Proteomes" id="UP001348817"/>
    </source>
</evidence>
<keyword evidence="3" id="KW-0614">Plasmid</keyword>
<organism evidence="3 4">
    <name type="scientific">Fulvitalea axinellae</name>
    <dbReference type="NCBI Taxonomy" id="1182444"/>
    <lineage>
        <taxon>Bacteria</taxon>
        <taxon>Pseudomonadati</taxon>
        <taxon>Bacteroidota</taxon>
        <taxon>Cytophagia</taxon>
        <taxon>Cytophagales</taxon>
        <taxon>Persicobacteraceae</taxon>
        <taxon>Fulvitalea</taxon>
    </lineage>
</organism>
<dbReference type="Proteomes" id="UP001348817">
    <property type="component" value="Plasmid pFA1"/>
</dbReference>
<evidence type="ECO:0000256" key="1">
    <source>
        <dbReference type="SAM" id="SignalP"/>
    </source>
</evidence>
<dbReference type="SUPFAM" id="SSF49384">
    <property type="entry name" value="Carbohydrate-binding domain"/>
    <property type="match status" value="1"/>
</dbReference>
<dbReference type="Gene3D" id="2.60.40.680">
    <property type="match status" value="1"/>
</dbReference>
<geneLocation type="plasmid" evidence="3 4">
    <name>pFA1</name>
</geneLocation>
<gene>
    <name evidence="3" type="ORF">FUAX_41640</name>
</gene>
<evidence type="ECO:0000313" key="3">
    <source>
        <dbReference type="EMBL" id="BDD11732.1"/>
    </source>
</evidence>
<feature type="signal peptide" evidence="1">
    <location>
        <begin position="1"/>
        <end position="24"/>
    </location>
</feature>
<dbReference type="Pfam" id="PF18962">
    <property type="entry name" value="Por_Secre_tail"/>
    <property type="match status" value="1"/>
</dbReference>
<dbReference type="InterPro" id="IPR026444">
    <property type="entry name" value="Secre_tail"/>
</dbReference>
<dbReference type="InterPro" id="IPR018247">
    <property type="entry name" value="EF_Hand_1_Ca_BS"/>
</dbReference>
<dbReference type="InterPro" id="IPR008965">
    <property type="entry name" value="CBM2/CBM3_carb-bd_dom_sf"/>
</dbReference>
<evidence type="ECO:0000259" key="2">
    <source>
        <dbReference type="Pfam" id="PF18962"/>
    </source>
</evidence>
<dbReference type="KEGG" id="fax:FUAX_41640"/>
<proteinExistence type="predicted"/>
<sequence length="1363" mass="152218">MAMRFHKQIIIFTLSCFVSLGAVAQNPDNEGIQNIQSNNPFYPIPSNGSGVNIWFWTSGDGNWNDSNMWRKGSISSSGYFTKNSSNTKGAPGENDIAIFYNCGSWPEVNVSTQVKCRRIVLSSGSWYPTSTDNVELRIQNGGQLEVSDGIFVDFGINTAIRSNSLSRSDAFLYLENGSTLITGSLISEKLNGEKKSPFFDDNGSRSHIVCDPGSKIIFRPRDDDDDIPETKTLYLPPVRNGSHSWSGGESGSGYGTLELRKGGEDCVDIKSIDEGTTSETFYIKSKLYIDECVTLTVDEPIKMLPGSTVENNGTIINPEKITENNNQVIFEMYFTGEEENIVVDNSLMTYFFDNVSITENLILKNAKRLVVRGAPIKIKSGPGKMGFVYPDGNFLDSDNDITFELGEGVTAPFEIERYYEPRADGVLRKKNWYTLGALTKNQTFETWANSVYAGIFGSSSTLMTYSESKYAKNGNGHWSFITDWSTSLPQPGLAIANYGYVEGETPSLQKGKGNGIVKADGSIFYSEIGEVYLNEKINVPLYFSDEDGSQSDDKASRNGYNCLANPYPFPLSWKRLRQEFSSSGSSNYSLFRNSLITWESSTGMYTLYASLNDVSIAINNSVLPKRDDKHNTNISIAPGQAFFIKTKVDDDAANENSFEGDGEATLELSPEMRYKAEEGGDPNVVTKNVRSASNAEYELFRINLEQDGKPLMQAVNVFSDDSSPDFDEEEDIYMPPFISRSISTSTGLDDKTPIGINVMPYPEEEKRLRLILNGVNPGTYGLRIHDTGTFFKDKEVFIYDTVTDTKTSMDDGTYTFELGKDKNELKDRFQIILDTRLYVQDIKLTADDTLHAPLASLVTVPIKASGLKNIHAFETTLSWDSDKLNLKETSSDHFHFDEIEKNGTLKILYNKNENLTLGINDTLALVSFELKAQEAVINITDTKTKALANDGKTYLEEPSADISTKILEMPKTTLDLQVIPFRTSAPEKVAFSVKDNNSETQYISTNGEVTHHSSYAGREVLVEAKKIENTDYSYISVGDLLKAREYILQEFLLPNIFSDAQLDVNEDGKVSTMDIQAMRRIILGLDEYFVEKNESAWRILPDKNITSKTFEYQGIDSEVELELKKENNKAFFWAIKKGDAYSSDQQQRKGDKTIKILYNTKEKNEGKLVTISTETLEPLKGMQFTLKWDPALYHLKHYQFNSEVQGQVNERLIEKGELPILWTSDSGTTPDNFIELEFSKKSTNTSELDFGLSSSTMENVAFDESMNELLIGLQKTNLPPSTSVHVYPNPVSDIVNFVVNLANASKASVSIINAQGQTVLNSSSEHHSKQHNISLNRIDLPNGIYLYKVKSVGQSFTGKVIFF</sequence>
<accession>A0AAU9CXH5</accession>
<reference evidence="3 4" key="1">
    <citation type="submission" date="2021-12" db="EMBL/GenBank/DDBJ databases">
        <title>Genome sequencing of bacteria with rrn-lacking chromosome and rrn-plasmid.</title>
        <authorList>
            <person name="Anda M."/>
            <person name="Iwasaki W."/>
        </authorList>
    </citation>
    <scope>NUCLEOTIDE SEQUENCE [LARGE SCALE GENOMIC DNA]</scope>
    <source>
        <strain evidence="3 4">DSM 100852</strain>
        <plasmid evidence="3 4">pFA1</plasmid>
    </source>
</reference>
<feature type="domain" description="Secretion system C-terminal sorting" evidence="2">
    <location>
        <begin position="1286"/>
        <end position="1361"/>
    </location>
</feature>